<evidence type="ECO:0000259" key="5">
    <source>
        <dbReference type="Pfam" id="PF04542"/>
    </source>
</evidence>
<dbReference type="GO" id="GO:0003677">
    <property type="term" value="F:DNA binding"/>
    <property type="evidence" value="ECO:0007669"/>
    <property type="project" value="InterPro"/>
</dbReference>
<gene>
    <name evidence="7" type="ORF">FXV77_17330</name>
</gene>
<evidence type="ECO:0000256" key="3">
    <source>
        <dbReference type="ARBA" id="ARBA00023082"/>
    </source>
</evidence>
<dbReference type="InterPro" id="IPR007627">
    <property type="entry name" value="RNA_pol_sigma70_r2"/>
</dbReference>
<accession>A0A5D4GZ00</accession>
<dbReference type="SUPFAM" id="SSF88946">
    <property type="entry name" value="Sigma2 domain of RNA polymerase sigma factors"/>
    <property type="match status" value="1"/>
</dbReference>
<evidence type="ECO:0000259" key="6">
    <source>
        <dbReference type="Pfam" id="PF08281"/>
    </source>
</evidence>
<evidence type="ECO:0000313" key="8">
    <source>
        <dbReference type="Proteomes" id="UP000322362"/>
    </source>
</evidence>
<dbReference type="PANTHER" id="PTHR43133:SF46">
    <property type="entry name" value="RNA POLYMERASE SIGMA-70 FACTOR ECF SUBFAMILY"/>
    <property type="match status" value="1"/>
</dbReference>
<comment type="similarity">
    <text evidence="1">Belongs to the sigma-70 factor family. ECF subfamily.</text>
</comment>
<dbReference type="Gene3D" id="1.10.1740.10">
    <property type="match status" value="1"/>
</dbReference>
<dbReference type="Gene3D" id="1.10.10.10">
    <property type="entry name" value="Winged helix-like DNA-binding domain superfamily/Winged helix DNA-binding domain"/>
    <property type="match status" value="1"/>
</dbReference>
<keyword evidence="2" id="KW-0805">Transcription regulation</keyword>
<comment type="caution">
    <text evidence="7">The sequence shown here is derived from an EMBL/GenBank/DDBJ whole genome shotgun (WGS) entry which is preliminary data.</text>
</comment>
<dbReference type="Proteomes" id="UP000322362">
    <property type="component" value="Unassembled WGS sequence"/>
</dbReference>
<reference evidence="7 8" key="1">
    <citation type="submission" date="2019-08" db="EMBL/GenBank/DDBJ databases">
        <title>Phlebobacter frassis gen. nov. sp. nov., a new member of family Sphingobacteriaceae isolated from sand fly rearing media.</title>
        <authorList>
            <person name="Kakumanu M.L."/>
            <person name="Marayati B.F."/>
            <person name="Wada-Katsumata A."/>
            <person name="Wasserberg G."/>
            <person name="Schal C."/>
            <person name="Apperson C.S."/>
            <person name="Ponnusamy L."/>
        </authorList>
    </citation>
    <scope>NUCLEOTIDE SEQUENCE [LARGE SCALE GENOMIC DNA]</scope>
    <source>
        <strain evidence="7 8">SSI9</strain>
    </source>
</reference>
<evidence type="ECO:0000313" key="7">
    <source>
        <dbReference type="EMBL" id="TYR33628.1"/>
    </source>
</evidence>
<dbReference type="InterPro" id="IPR013249">
    <property type="entry name" value="RNA_pol_sigma70_r4_t2"/>
</dbReference>
<keyword evidence="4" id="KW-0804">Transcription</keyword>
<dbReference type="InterPro" id="IPR014327">
    <property type="entry name" value="RNA_pol_sigma70_bacteroid"/>
</dbReference>
<dbReference type="InterPro" id="IPR013324">
    <property type="entry name" value="RNA_pol_sigma_r3/r4-like"/>
</dbReference>
<dbReference type="EMBL" id="VTAV01000015">
    <property type="protein sequence ID" value="TYR33628.1"/>
    <property type="molecule type" value="Genomic_DNA"/>
</dbReference>
<keyword evidence="3" id="KW-0731">Sigma factor</keyword>
<dbReference type="PANTHER" id="PTHR43133">
    <property type="entry name" value="RNA POLYMERASE ECF-TYPE SIGMA FACTO"/>
    <property type="match status" value="1"/>
</dbReference>
<dbReference type="NCBIfam" id="TIGR02985">
    <property type="entry name" value="Sig70_bacteroi1"/>
    <property type="match status" value="1"/>
</dbReference>
<dbReference type="NCBIfam" id="TIGR02937">
    <property type="entry name" value="sigma70-ECF"/>
    <property type="match status" value="1"/>
</dbReference>
<evidence type="ECO:0000256" key="4">
    <source>
        <dbReference type="ARBA" id="ARBA00023163"/>
    </source>
</evidence>
<proteinExistence type="inferred from homology"/>
<dbReference type="GO" id="GO:0016987">
    <property type="term" value="F:sigma factor activity"/>
    <property type="evidence" value="ECO:0007669"/>
    <property type="project" value="UniProtKB-KW"/>
</dbReference>
<dbReference type="Pfam" id="PF08281">
    <property type="entry name" value="Sigma70_r4_2"/>
    <property type="match status" value="1"/>
</dbReference>
<evidence type="ECO:0000256" key="2">
    <source>
        <dbReference type="ARBA" id="ARBA00023015"/>
    </source>
</evidence>
<keyword evidence="8" id="KW-1185">Reference proteome</keyword>
<feature type="domain" description="RNA polymerase sigma-70 region 2" evidence="5">
    <location>
        <begin position="27"/>
        <end position="91"/>
    </location>
</feature>
<feature type="domain" description="RNA polymerase sigma factor 70 region 4 type 2" evidence="6">
    <location>
        <begin position="125"/>
        <end position="174"/>
    </location>
</feature>
<dbReference type="CDD" id="cd06171">
    <property type="entry name" value="Sigma70_r4"/>
    <property type="match status" value="1"/>
</dbReference>
<name>A0A5D4GZ00_9SPHI</name>
<dbReference type="InterPro" id="IPR013325">
    <property type="entry name" value="RNA_pol_sigma_r2"/>
</dbReference>
<protein>
    <submittedName>
        <fullName evidence="7">RNA polymerase sigma-70 factor</fullName>
    </submittedName>
</protein>
<dbReference type="GO" id="GO:0006352">
    <property type="term" value="P:DNA-templated transcription initiation"/>
    <property type="evidence" value="ECO:0007669"/>
    <property type="project" value="InterPro"/>
</dbReference>
<dbReference type="SUPFAM" id="SSF88659">
    <property type="entry name" value="Sigma3 and sigma4 domains of RNA polymerase sigma factors"/>
    <property type="match status" value="1"/>
</dbReference>
<evidence type="ECO:0000256" key="1">
    <source>
        <dbReference type="ARBA" id="ARBA00010641"/>
    </source>
</evidence>
<dbReference type="AlphaFoldDB" id="A0A5D4GZ00"/>
<dbReference type="InterPro" id="IPR039425">
    <property type="entry name" value="RNA_pol_sigma-70-like"/>
</dbReference>
<dbReference type="RefSeq" id="WP_148920504.1">
    <property type="nucleotide sequence ID" value="NZ_VTAV01000015.1"/>
</dbReference>
<organism evidence="7 8">
    <name type="scientific">Sphingobacterium phlebotomi</name>
    <dbReference type="NCBI Taxonomy" id="2605433"/>
    <lineage>
        <taxon>Bacteria</taxon>
        <taxon>Pseudomonadati</taxon>
        <taxon>Bacteroidota</taxon>
        <taxon>Sphingobacteriia</taxon>
        <taxon>Sphingobacteriales</taxon>
        <taxon>Sphingobacteriaceae</taxon>
        <taxon>Sphingobacterium</taxon>
    </lineage>
</organism>
<dbReference type="InterPro" id="IPR014284">
    <property type="entry name" value="RNA_pol_sigma-70_dom"/>
</dbReference>
<dbReference type="Pfam" id="PF04542">
    <property type="entry name" value="Sigma70_r2"/>
    <property type="match status" value="1"/>
</dbReference>
<dbReference type="InterPro" id="IPR036388">
    <property type="entry name" value="WH-like_DNA-bd_sf"/>
</dbReference>
<sequence>MANYKEATDKELVSLLKEGNKEAFAEIYDRYAMPIYYKVNQILRDEEMSKDLVQELFTAIWTHADNLWDDANLSGYLYVASRNRVLKLIQKGKTKSDYLAELGKYSSTVSYDTLDKLDEKELMLLVMEEIAKLPLKMREVFQLSRLEDLSHKEIAARLQISEATVRKQIQYALRILKSKLANYSSLGILLLALFREN</sequence>